<evidence type="ECO:0000256" key="1">
    <source>
        <dbReference type="SAM" id="MobiDB-lite"/>
    </source>
</evidence>
<evidence type="ECO:0000313" key="3">
    <source>
        <dbReference type="Proteomes" id="UP000824120"/>
    </source>
</evidence>
<dbReference type="EMBL" id="JACXVP010000001">
    <property type="protein sequence ID" value="KAG5631449.1"/>
    <property type="molecule type" value="Genomic_DNA"/>
</dbReference>
<dbReference type="AlphaFoldDB" id="A0A9J6B417"/>
<reference evidence="2 3" key="1">
    <citation type="submission" date="2020-09" db="EMBL/GenBank/DDBJ databases">
        <title>De no assembly of potato wild relative species, Solanum commersonii.</title>
        <authorList>
            <person name="Cho K."/>
        </authorList>
    </citation>
    <scope>NUCLEOTIDE SEQUENCE [LARGE SCALE GENOMIC DNA]</scope>
    <source>
        <strain evidence="2">LZ3.2</strain>
        <tissue evidence="2">Leaf</tissue>
    </source>
</reference>
<keyword evidence="3" id="KW-1185">Reference proteome</keyword>
<gene>
    <name evidence="2" type="ORF">H5410_003166</name>
</gene>
<name>A0A9J6B417_SOLCO</name>
<sequence length="164" mass="18361">FGEQWQEVAGKGRGEGPLEAEDKHSSPNEDRVTHPIDRRVVRESDGGKMKVFKRMKYHPLLCEMINRVLTYLSWLSRSPSQKRTPAKGIEVDLRIPPLRVAASRKIFVKWLISVIGVGAAADFTKESTFKKFRKGGEFSGSHLKGKVRGLSTSAPIQPSLRAFS</sequence>
<evidence type="ECO:0000313" key="2">
    <source>
        <dbReference type="EMBL" id="KAG5631449.1"/>
    </source>
</evidence>
<comment type="caution">
    <text evidence="2">The sequence shown here is derived from an EMBL/GenBank/DDBJ whole genome shotgun (WGS) entry which is preliminary data.</text>
</comment>
<dbReference type="Proteomes" id="UP000824120">
    <property type="component" value="Chromosome 1"/>
</dbReference>
<protein>
    <submittedName>
        <fullName evidence="2">Uncharacterized protein</fullName>
    </submittedName>
</protein>
<accession>A0A9J6B417</accession>
<feature type="non-terminal residue" evidence="2">
    <location>
        <position position="164"/>
    </location>
</feature>
<organism evidence="2 3">
    <name type="scientific">Solanum commersonii</name>
    <name type="common">Commerson's wild potato</name>
    <name type="synonym">Commerson's nightshade</name>
    <dbReference type="NCBI Taxonomy" id="4109"/>
    <lineage>
        <taxon>Eukaryota</taxon>
        <taxon>Viridiplantae</taxon>
        <taxon>Streptophyta</taxon>
        <taxon>Embryophyta</taxon>
        <taxon>Tracheophyta</taxon>
        <taxon>Spermatophyta</taxon>
        <taxon>Magnoliopsida</taxon>
        <taxon>eudicotyledons</taxon>
        <taxon>Gunneridae</taxon>
        <taxon>Pentapetalae</taxon>
        <taxon>asterids</taxon>
        <taxon>lamiids</taxon>
        <taxon>Solanales</taxon>
        <taxon>Solanaceae</taxon>
        <taxon>Solanoideae</taxon>
        <taxon>Solaneae</taxon>
        <taxon>Solanum</taxon>
    </lineage>
</organism>
<dbReference type="OrthoDB" id="1306017at2759"/>
<proteinExistence type="predicted"/>
<feature type="compositionally biased region" description="Basic and acidic residues" evidence="1">
    <location>
        <begin position="10"/>
        <end position="35"/>
    </location>
</feature>
<feature type="region of interest" description="Disordered" evidence="1">
    <location>
        <begin position="1"/>
        <end position="35"/>
    </location>
</feature>